<evidence type="ECO:0000313" key="2">
    <source>
        <dbReference type="Proteomes" id="UP000664534"/>
    </source>
</evidence>
<reference evidence="1" key="1">
    <citation type="submission" date="2021-03" db="EMBL/GenBank/DDBJ databases">
        <authorList>
            <person name="Tagirdzhanova G."/>
        </authorList>
    </citation>
    <scope>NUCLEOTIDE SEQUENCE</scope>
</reference>
<protein>
    <submittedName>
        <fullName evidence="1">Uncharacterized protein</fullName>
    </submittedName>
</protein>
<sequence>MFGSDSISTHPGIAKQQIWERLPGKYELTRDKHHNMLLNDQTYTSADLTQPSYGFSEIRSRAPTDPAYQSELLQACVFYLEVTQTRDVFRQTEARVFRRRDGEWSLWSADGSGVATEKITDLALGREMYAGCAQLRAVPQPWRDENVENIYLGMEFHAGEGPYWTLYHRIKKGEGEVTVQGTTYRKIPEDRQEGWLGWLAEGAKVGFVGMKGYLGV</sequence>
<comment type="caution">
    <text evidence="1">The sequence shown here is derived from an EMBL/GenBank/DDBJ whole genome shotgun (WGS) entry which is preliminary data.</text>
</comment>
<keyword evidence="2" id="KW-1185">Reference proteome</keyword>
<gene>
    <name evidence="1" type="ORF">IMSHALPRED_010391</name>
</gene>
<accession>A0A8H3IPV3</accession>
<name>A0A8H3IPV3_9LECA</name>
<dbReference type="AlphaFoldDB" id="A0A8H3IPV3"/>
<dbReference type="EMBL" id="CAJPDT010000087">
    <property type="protein sequence ID" value="CAF9935917.1"/>
    <property type="molecule type" value="Genomic_DNA"/>
</dbReference>
<organism evidence="1 2">
    <name type="scientific">Imshaugia aleurites</name>
    <dbReference type="NCBI Taxonomy" id="172621"/>
    <lineage>
        <taxon>Eukaryota</taxon>
        <taxon>Fungi</taxon>
        <taxon>Dikarya</taxon>
        <taxon>Ascomycota</taxon>
        <taxon>Pezizomycotina</taxon>
        <taxon>Lecanoromycetes</taxon>
        <taxon>OSLEUM clade</taxon>
        <taxon>Lecanoromycetidae</taxon>
        <taxon>Lecanorales</taxon>
        <taxon>Lecanorineae</taxon>
        <taxon>Parmeliaceae</taxon>
        <taxon>Imshaugia</taxon>
    </lineage>
</organism>
<proteinExistence type="predicted"/>
<dbReference type="OrthoDB" id="5324892at2759"/>
<evidence type="ECO:0000313" key="1">
    <source>
        <dbReference type="EMBL" id="CAF9935917.1"/>
    </source>
</evidence>
<dbReference type="Proteomes" id="UP000664534">
    <property type="component" value="Unassembled WGS sequence"/>
</dbReference>